<dbReference type="SUPFAM" id="SSF55729">
    <property type="entry name" value="Acyl-CoA N-acyltransferases (Nat)"/>
    <property type="match status" value="1"/>
</dbReference>
<evidence type="ECO:0000259" key="1">
    <source>
        <dbReference type="PROSITE" id="PS51186"/>
    </source>
</evidence>
<dbReference type="PROSITE" id="PS51186">
    <property type="entry name" value="GNAT"/>
    <property type="match status" value="1"/>
</dbReference>
<dbReference type="PANTHER" id="PTHR43305">
    <property type="entry name" value="FAMILY N-ACETYLTRANSFERASE, PUTATIVE (AFU_ORTHOLOGUE AFUA_2G01380)-RELATED"/>
    <property type="match status" value="1"/>
</dbReference>
<dbReference type="AlphaFoldDB" id="A0A1T4VH13"/>
<protein>
    <submittedName>
        <fullName evidence="2">Putative acetyltransferase</fullName>
    </submittedName>
</protein>
<dbReference type="OrthoDB" id="1771422at2"/>
<dbReference type="CDD" id="cd04301">
    <property type="entry name" value="NAT_SF"/>
    <property type="match status" value="1"/>
</dbReference>
<name>A0A1T4VH13_9FIRM</name>
<dbReference type="PANTHER" id="PTHR43305:SF1">
    <property type="entry name" value="FAMILY N-ACETYLTRANSFERASE, PUTATIVE (AFU_ORTHOLOGUE AFUA_2G01380)-RELATED"/>
    <property type="match status" value="1"/>
</dbReference>
<dbReference type="GO" id="GO:0016747">
    <property type="term" value="F:acyltransferase activity, transferring groups other than amino-acyl groups"/>
    <property type="evidence" value="ECO:0007669"/>
    <property type="project" value="InterPro"/>
</dbReference>
<keyword evidence="2" id="KW-0808">Transferase</keyword>
<accession>A0A1T4VH13</accession>
<organism evidence="2 3">
    <name type="scientific">Eubacterium uniforme</name>
    <dbReference type="NCBI Taxonomy" id="39495"/>
    <lineage>
        <taxon>Bacteria</taxon>
        <taxon>Bacillati</taxon>
        <taxon>Bacillota</taxon>
        <taxon>Clostridia</taxon>
        <taxon>Eubacteriales</taxon>
        <taxon>Eubacteriaceae</taxon>
        <taxon>Eubacterium</taxon>
    </lineage>
</organism>
<gene>
    <name evidence="2" type="ORF">SAMN02745111_00932</name>
</gene>
<feature type="domain" description="N-acetyltransferase" evidence="1">
    <location>
        <begin position="1"/>
        <end position="147"/>
    </location>
</feature>
<proteinExistence type="predicted"/>
<dbReference type="EMBL" id="FUXZ01000005">
    <property type="protein sequence ID" value="SKA64236.1"/>
    <property type="molecule type" value="Genomic_DNA"/>
</dbReference>
<dbReference type="Proteomes" id="UP000190814">
    <property type="component" value="Unassembled WGS sequence"/>
</dbReference>
<evidence type="ECO:0000313" key="3">
    <source>
        <dbReference type="Proteomes" id="UP000190814"/>
    </source>
</evidence>
<dbReference type="STRING" id="39495.SAMN02745111_00932"/>
<keyword evidence="3" id="KW-1185">Reference proteome</keyword>
<sequence>MIVEYKKEYKQDVFAFTENCFRELGKKFEPYGRHYFYNDIETYFDVFFCLVLDDKVVGTVGLKKINDDTAELKALYLLKDLRGQGLGFKLINSVIDKAKEKGYKLIMLDSMSKYKEALKLYEKVGFIKTERYNDNQYADVFMKLVLDDI</sequence>
<dbReference type="InterPro" id="IPR052777">
    <property type="entry name" value="Acetyltransferase_Enz"/>
</dbReference>
<dbReference type="RefSeq" id="WP_078765809.1">
    <property type="nucleotide sequence ID" value="NZ_FUXZ01000005.1"/>
</dbReference>
<dbReference type="InterPro" id="IPR016181">
    <property type="entry name" value="Acyl_CoA_acyltransferase"/>
</dbReference>
<reference evidence="2 3" key="1">
    <citation type="submission" date="2017-02" db="EMBL/GenBank/DDBJ databases">
        <authorList>
            <person name="Peterson S.W."/>
        </authorList>
    </citation>
    <scope>NUCLEOTIDE SEQUENCE [LARGE SCALE GENOMIC DNA]</scope>
    <source>
        <strain evidence="2 3">ATCC 35992</strain>
    </source>
</reference>
<dbReference type="InterPro" id="IPR000182">
    <property type="entry name" value="GNAT_dom"/>
</dbReference>
<dbReference type="Gene3D" id="3.40.630.30">
    <property type="match status" value="1"/>
</dbReference>
<dbReference type="Pfam" id="PF00583">
    <property type="entry name" value="Acetyltransf_1"/>
    <property type="match status" value="1"/>
</dbReference>
<evidence type="ECO:0000313" key="2">
    <source>
        <dbReference type="EMBL" id="SKA64236.1"/>
    </source>
</evidence>